<reference evidence="10 11" key="2">
    <citation type="submission" date="2018-07" db="EMBL/GenBank/DDBJ databases">
        <title>Genome sequencing of oomycete isolates from Chile give support for New Zealand origin for Phytophthora kernoviae and make available the first Nothophytophthora sp. genome.</title>
        <authorList>
            <person name="Studholme D.J."/>
            <person name="Sanfuentes E."/>
            <person name="Panda P."/>
            <person name="Hill R."/>
            <person name="Sambles C."/>
            <person name="Grant M."/>
            <person name="Williams N.M."/>
            <person name="Mcdougal R.L."/>
        </authorList>
    </citation>
    <scope>NUCLEOTIDE SEQUENCE [LARGE SCALE GENOMIC DNA]</scope>
    <source>
        <strain evidence="8">Chile2</strain>
        <strain evidence="9">Chile4</strain>
    </source>
</reference>
<organism evidence="8 11">
    <name type="scientific">Phytophthora kernoviae</name>
    <dbReference type="NCBI Taxonomy" id="325452"/>
    <lineage>
        <taxon>Eukaryota</taxon>
        <taxon>Sar</taxon>
        <taxon>Stramenopiles</taxon>
        <taxon>Oomycota</taxon>
        <taxon>Peronosporomycetes</taxon>
        <taxon>Peronosporales</taxon>
        <taxon>Peronosporaceae</taxon>
        <taxon>Phytophthora</taxon>
    </lineage>
</organism>
<evidence type="ECO:0000256" key="4">
    <source>
        <dbReference type="PROSITE-ProRule" id="PRU00091"/>
    </source>
</evidence>
<keyword evidence="2 4" id="KW-0863">Zinc-finger</keyword>
<dbReference type="GO" id="GO:0008270">
    <property type="term" value="F:zinc ion binding"/>
    <property type="evidence" value="ECO:0007669"/>
    <property type="project" value="UniProtKB-KW"/>
</dbReference>
<dbReference type="Proteomes" id="UP000785171">
    <property type="component" value="Unassembled WGS sequence"/>
</dbReference>
<dbReference type="SMART" id="SM00064">
    <property type="entry name" value="FYVE"/>
    <property type="match status" value="1"/>
</dbReference>
<dbReference type="EMBL" id="MBDN02000148">
    <property type="protein sequence ID" value="RLN79367.1"/>
    <property type="molecule type" value="Genomic_DNA"/>
</dbReference>
<evidence type="ECO:0000313" key="11">
    <source>
        <dbReference type="Proteomes" id="UP000285883"/>
    </source>
</evidence>
<dbReference type="Gene3D" id="3.30.40.10">
    <property type="entry name" value="Zinc/RING finger domain, C3HC4 (zinc finger)"/>
    <property type="match status" value="1"/>
</dbReference>
<dbReference type="PANTHER" id="PTHR43102:SF2">
    <property type="entry name" value="GAF DOMAIN-CONTAINING PROTEIN"/>
    <property type="match status" value="1"/>
</dbReference>
<evidence type="ECO:0000313" key="8">
    <source>
        <dbReference type="EMBL" id="RLN43615.1"/>
    </source>
</evidence>
<dbReference type="PROSITE" id="PS50178">
    <property type="entry name" value="ZF_FYVE"/>
    <property type="match status" value="1"/>
</dbReference>
<proteinExistence type="predicted"/>
<dbReference type="InterPro" id="IPR017455">
    <property type="entry name" value="Znf_FYVE-rel"/>
</dbReference>
<keyword evidence="1" id="KW-0479">Metal-binding</keyword>
<dbReference type="Pfam" id="PF01363">
    <property type="entry name" value="FYVE"/>
    <property type="match status" value="1"/>
</dbReference>
<dbReference type="Proteomes" id="UP000285883">
    <property type="component" value="Unassembled WGS sequence"/>
</dbReference>
<evidence type="ECO:0000256" key="1">
    <source>
        <dbReference type="ARBA" id="ARBA00022723"/>
    </source>
</evidence>
<reference evidence="7" key="3">
    <citation type="submission" date="2020-06" db="EMBL/GenBank/DDBJ databases">
        <authorList>
            <person name="Studholme D.J."/>
        </authorList>
    </citation>
    <scope>NUCLEOTIDE SEQUENCE</scope>
    <source>
        <strain evidence="7">NZFS 2646</strain>
    </source>
</reference>
<dbReference type="Proteomes" id="UP000285624">
    <property type="component" value="Unassembled WGS sequence"/>
</dbReference>
<feature type="compositionally biased region" description="Low complexity" evidence="5">
    <location>
        <begin position="354"/>
        <end position="369"/>
    </location>
</feature>
<protein>
    <recommendedName>
        <fullName evidence="6">FYVE-type domain-containing protein</fullName>
    </recommendedName>
</protein>
<dbReference type="PANTHER" id="PTHR43102">
    <property type="entry name" value="SLR1143 PROTEIN"/>
    <property type="match status" value="1"/>
</dbReference>
<feature type="domain" description="FYVE-type" evidence="6">
    <location>
        <begin position="199"/>
        <end position="230"/>
    </location>
</feature>
<feature type="region of interest" description="Disordered" evidence="5">
    <location>
        <begin position="337"/>
        <end position="369"/>
    </location>
</feature>
<dbReference type="AlphaFoldDB" id="A0A3R7HAC4"/>
<accession>A0A3R7HAC4</accession>
<sequence length="413" mass="46434">MKKIFDKQFENGALVDSLSCTTPPPFAPIPDNKGRNGGWQLFSEDDGYNVFEQTYLSDKLQRVGRRAARHPQRQQLVQSSRLIGVHTLSSMNFKDIPELPKSSKTDRLHFRNTGVVIEETEGDAGGPLVRVSLFLSLMPSKLILKEVSQSPRMRAALSVGSEVTKKYRKWLQTLAVGVTHLVQTAKPSVTMQHLTKMMWAESDHCFLCHKNFRTYRRRHHCRFCGEAICGSSVAPSLKTAMDDDEHMDLMYKRGSNWEPSMGNRSSYATTTNTNEGSNHSQFRFANMTAQEKQIAERLIREANAQGNSRADGRPPLITRHQSQYQPDYEMSPVHLASKKAHHMTRAATSPSPSPSLHSMNSSHSSGSAHSDLIQLIIPAKDPEEADFIVFDNSRQTEGFRRSDASNDMIPLSF</sequence>
<dbReference type="InterPro" id="IPR011011">
    <property type="entry name" value="Znf_FYVE_PHD"/>
</dbReference>
<dbReference type="SUPFAM" id="SSF57903">
    <property type="entry name" value="FYVE/PHD zinc finger"/>
    <property type="match status" value="1"/>
</dbReference>
<evidence type="ECO:0000259" key="6">
    <source>
        <dbReference type="PROSITE" id="PS50178"/>
    </source>
</evidence>
<reference evidence="7" key="1">
    <citation type="journal article" date="2015" name="Genom Data">
        <title>Genome sequences of six Phytophthora species associated with forests in New Zealand.</title>
        <authorList>
            <person name="Studholme D.J."/>
            <person name="McDougal R.L."/>
            <person name="Sambles C."/>
            <person name="Hansen E."/>
            <person name="Hardy G."/>
            <person name="Grant M."/>
            <person name="Ganley R.J."/>
            <person name="Williams N.M."/>
        </authorList>
    </citation>
    <scope>NUCLEOTIDE SEQUENCE</scope>
    <source>
        <strain evidence="7">NZFS 2646</strain>
    </source>
</reference>
<keyword evidence="3" id="KW-0862">Zinc</keyword>
<evidence type="ECO:0000256" key="5">
    <source>
        <dbReference type="SAM" id="MobiDB-lite"/>
    </source>
</evidence>
<gene>
    <name evidence="8" type="ORF">BBI17_005515</name>
    <name evidence="9" type="ORF">BBO99_00005311</name>
    <name evidence="7" type="ORF">JM16_005239</name>
</gene>
<dbReference type="EMBL" id="JPWV03000298">
    <property type="protein sequence ID" value="KAG2518595.1"/>
    <property type="molecule type" value="Genomic_DNA"/>
</dbReference>
<evidence type="ECO:0000313" key="10">
    <source>
        <dbReference type="Proteomes" id="UP000285624"/>
    </source>
</evidence>
<feature type="region of interest" description="Disordered" evidence="5">
    <location>
        <begin position="260"/>
        <end position="279"/>
    </location>
</feature>
<evidence type="ECO:0000313" key="9">
    <source>
        <dbReference type="EMBL" id="RLN79367.1"/>
    </source>
</evidence>
<dbReference type="InterPro" id="IPR013083">
    <property type="entry name" value="Znf_RING/FYVE/PHD"/>
</dbReference>
<comment type="caution">
    <text evidence="8">The sequence shown here is derived from an EMBL/GenBank/DDBJ whole genome shotgun (WGS) entry which is preliminary data.</text>
</comment>
<keyword evidence="10" id="KW-1185">Reference proteome</keyword>
<dbReference type="STRING" id="325452.A0A3R7HAC4"/>
<feature type="compositionally biased region" description="Polar residues" evidence="5">
    <location>
        <begin position="262"/>
        <end position="279"/>
    </location>
</feature>
<evidence type="ECO:0000256" key="3">
    <source>
        <dbReference type="ARBA" id="ARBA00022833"/>
    </source>
</evidence>
<evidence type="ECO:0000256" key="2">
    <source>
        <dbReference type="ARBA" id="ARBA00022771"/>
    </source>
</evidence>
<name>A0A3R7HAC4_9STRA</name>
<evidence type="ECO:0000313" key="7">
    <source>
        <dbReference type="EMBL" id="KAG2518595.1"/>
    </source>
</evidence>
<dbReference type="EMBL" id="MAYM02000375">
    <property type="protein sequence ID" value="RLN43615.1"/>
    <property type="molecule type" value="Genomic_DNA"/>
</dbReference>
<dbReference type="InterPro" id="IPR000306">
    <property type="entry name" value="Znf_FYVE"/>
</dbReference>